<comment type="caution">
    <text evidence="2">The sequence shown here is derived from an EMBL/GenBank/DDBJ whole genome shotgun (WGS) entry which is preliminary data.</text>
</comment>
<gene>
    <name evidence="2" type="ORF">CSAL01_06376</name>
</gene>
<accession>A0A135UKH0</accession>
<evidence type="ECO:0000313" key="3">
    <source>
        <dbReference type="Proteomes" id="UP000070121"/>
    </source>
</evidence>
<dbReference type="PANTHER" id="PTHR38049">
    <property type="entry name" value="RICIN B LECTIN DOMAIN-CONTAINING PROTEIN"/>
    <property type="match status" value="1"/>
</dbReference>
<dbReference type="Proteomes" id="UP000070121">
    <property type="component" value="Unassembled WGS sequence"/>
</dbReference>
<keyword evidence="3" id="KW-1185">Reference proteome</keyword>
<dbReference type="OrthoDB" id="3928002at2759"/>
<feature type="region of interest" description="Disordered" evidence="1">
    <location>
        <begin position="26"/>
        <end position="63"/>
    </location>
</feature>
<reference evidence="2 3" key="1">
    <citation type="submission" date="2014-02" db="EMBL/GenBank/DDBJ databases">
        <title>The genome sequence of Colletotrichum salicis CBS 607.94.</title>
        <authorList>
            <person name="Baroncelli R."/>
            <person name="Thon M.R."/>
        </authorList>
    </citation>
    <scope>NUCLEOTIDE SEQUENCE [LARGE SCALE GENOMIC DNA]</scope>
    <source>
        <strain evidence="2 3">CBS 607.94</strain>
    </source>
</reference>
<feature type="compositionally biased region" description="Basic and acidic residues" evidence="1">
    <location>
        <begin position="26"/>
        <end position="49"/>
    </location>
</feature>
<evidence type="ECO:0000256" key="1">
    <source>
        <dbReference type="SAM" id="MobiDB-lite"/>
    </source>
</evidence>
<feature type="compositionally biased region" description="Polar residues" evidence="1">
    <location>
        <begin position="50"/>
        <end position="63"/>
    </location>
</feature>
<evidence type="ECO:0000313" key="2">
    <source>
        <dbReference type="EMBL" id="KXH60889.1"/>
    </source>
</evidence>
<dbReference type="AlphaFoldDB" id="A0A135UKH0"/>
<protein>
    <submittedName>
        <fullName evidence="2">Uncharacterized protein</fullName>
    </submittedName>
</protein>
<organism evidence="2 3">
    <name type="scientific">Colletotrichum salicis</name>
    <dbReference type="NCBI Taxonomy" id="1209931"/>
    <lineage>
        <taxon>Eukaryota</taxon>
        <taxon>Fungi</taxon>
        <taxon>Dikarya</taxon>
        <taxon>Ascomycota</taxon>
        <taxon>Pezizomycotina</taxon>
        <taxon>Sordariomycetes</taxon>
        <taxon>Hypocreomycetidae</taxon>
        <taxon>Glomerellales</taxon>
        <taxon>Glomerellaceae</taxon>
        <taxon>Colletotrichum</taxon>
        <taxon>Colletotrichum acutatum species complex</taxon>
    </lineage>
</organism>
<sequence length="307" mass="33850">MASTSLLVQALAHAVRRLFAKEEEFPTRHNTHTEPRVVDRQRRGSKETFDSSTPSTFTHLSSSPVPTLTLEKVNVSSPTAHSHSPGFSSLDFHFTLPVFTSPSPQKTVRNMVIGLLAIAAIPTVIGTGQAVSAQKKQNAASKEQAKFSLTATMTIDGKREECPCIVVDNKIWINHSLAPAPGHKFSGYYFNYPSEPPMRALVSTIAEDPPMLNWIYVDADSRALRHGGRKDTLGHVIGPWGWTDDEKFLSLRGSGLGFVAVLEEDGRWAAYWDPDGRLREGYDPEDCMEIALKRQMALGIESAYVKG</sequence>
<dbReference type="PANTHER" id="PTHR38049:SF1">
    <property type="entry name" value="PROTEIN KINASE DOMAIN-CONTAINING PROTEIN"/>
    <property type="match status" value="1"/>
</dbReference>
<dbReference type="EMBL" id="JFFI01001341">
    <property type="protein sequence ID" value="KXH60889.1"/>
    <property type="molecule type" value="Genomic_DNA"/>
</dbReference>
<proteinExistence type="predicted"/>
<name>A0A135UKH0_9PEZI</name>